<dbReference type="EMBL" id="BARU01010142">
    <property type="protein sequence ID" value="GAH45370.1"/>
    <property type="molecule type" value="Genomic_DNA"/>
</dbReference>
<organism evidence="3">
    <name type="scientific">marine sediment metagenome</name>
    <dbReference type="NCBI Taxonomy" id="412755"/>
    <lineage>
        <taxon>unclassified sequences</taxon>
        <taxon>metagenomes</taxon>
        <taxon>ecological metagenomes</taxon>
    </lineage>
</organism>
<comment type="similarity">
    <text evidence="1">Belongs to the UPF0045 family.</text>
</comment>
<dbReference type="AlphaFoldDB" id="X1GKJ0"/>
<dbReference type="Gene3D" id="3.30.70.930">
    <property type="match status" value="1"/>
</dbReference>
<dbReference type="NCBIfam" id="TIGR00106">
    <property type="entry name" value="MTH1187 family thiamine-binding protein"/>
    <property type="match status" value="1"/>
</dbReference>
<evidence type="ECO:0000313" key="3">
    <source>
        <dbReference type="EMBL" id="GAH45370.1"/>
    </source>
</evidence>
<dbReference type="InterPro" id="IPR051614">
    <property type="entry name" value="UPF0045_domain"/>
</dbReference>
<evidence type="ECO:0000256" key="1">
    <source>
        <dbReference type="ARBA" id="ARBA00010272"/>
    </source>
</evidence>
<dbReference type="SUPFAM" id="SSF89957">
    <property type="entry name" value="MTH1187/YkoF-like"/>
    <property type="match status" value="1"/>
</dbReference>
<gene>
    <name evidence="3" type="ORF">S03H2_19418</name>
</gene>
<dbReference type="PANTHER" id="PTHR33777:SF1">
    <property type="entry name" value="UPF0045 PROTEIN ECM15"/>
    <property type="match status" value="1"/>
</dbReference>
<accession>X1GKJ0</accession>
<sequence>MAIIEITIIPVGTGSTSVSEFVAEAYKIVKNSGLSFELTPTATVIEGDIVKLFELARKVHESPFRKDVKRVITTIKIDDRRDKLTSMKYKKKSVTEKVGE</sequence>
<name>X1GKJ0_9ZZZZ</name>
<protein>
    <recommendedName>
        <fullName evidence="2">Thiamine-binding protein domain-containing protein</fullName>
    </recommendedName>
</protein>
<dbReference type="Pfam" id="PF01910">
    <property type="entry name" value="Thiamine_BP"/>
    <property type="match status" value="1"/>
</dbReference>
<dbReference type="PANTHER" id="PTHR33777">
    <property type="entry name" value="UPF0045 PROTEIN ECM15"/>
    <property type="match status" value="1"/>
</dbReference>
<dbReference type="InterPro" id="IPR029756">
    <property type="entry name" value="MTH1187/YkoF-like"/>
</dbReference>
<dbReference type="GO" id="GO:0005829">
    <property type="term" value="C:cytosol"/>
    <property type="evidence" value="ECO:0007669"/>
    <property type="project" value="TreeGrafter"/>
</dbReference>
<reference evidence="3" key="1">
    <citation type="journal article" date="2014" name="Front. Microbiol.">
        <title>High frequency of phylogenetically diverse reductive dehalogenase-homologous genes in deep subseafloor sedimentary metagenomes.</title>
        <authorList>
            <person name="Kawai M."/>
            <person name="Futagami T."/>
            <person name="Toyoda A."/>
            <person name="Takaki Y."/>
            <person name="Nishi S."/>
            <person name="Hori S."/>
            <person name="Arai W."/>
            <person name="Tsubouchi T."/>
            <person name="Morono Y."/>
            <person name="Uchiyama I."/>
            <person name="Ito T."/>
            <person name="Fujiyama A."/>
            <person name="Inagaki F."/>
            <person name="Takami H."/>
        </authorList>
    </citation>
    <scope>NUCLEOTIDE SEQUENCE</scope>
    <source>
        <strain evidence="3">Expedition CK06-06</strain>
    </source>
</reference>
<proteinExistence type="inferred from homology"/>
<evidence type="ECO:0000259" key="2">
    <source>
        <dbReference type="Pfam" id="PF01910"/>
    </source>
</evidence>
<dbReference type="InterPro" id="IPR002767">
    <property type="entry name" value="Thiamine_BP"/>
</dbReference>
<feature type="domain" description="Thiamine-binding protein" evidence="2">
    <location>
        <begin position="5"/>
        <end position="94"/>
    </location>
</feature>
<comment type="caution">
    <text evidence="3">The sequence shown here is derived from an EMBL/GenBank/DDBJ whole genome shotgun (WGS) entry which is preliminary data.</text>
</comment>